<evidence type="ECO:0000259" key="1">
    <source>
        <dbReference type="Pfam" id="PF23947"/>
    </source>
</evidence>
<name>A0A1Y1QFE1_9GAMM</name>
<organism evidence="2 3">
    <name type="scientific">Thiothrix lacustris</name>
    <dbReference type="NCBI Taxonomy" id="525917"/>
    <lineage>
        <taxon>Bacteria</taxon>
        <taxon>Pseudomonadati</taxon>
        <taxon>Pseudomonadota</taxon>
        <taxon>Gammaproteobacteria</taxon>
        <taxon>Thiotrichales</taxon>
        <taxon>Thiotrichaceae</taxon>
        <taxon>Thiothrix</taxon>
    </lineage>
</organism>
<dbReference type="Pfam" id="PF23947">
    <property type="entry name" value="DUF7281"/>
    <property type="match status" value="1"/>
</dbReference>
<dbReference type="SUPFAM" id="SSF56726">
    <property type="entry name" value="DNA topoisomerase IV, alpha subunit"/>
    <property type="match status" value="1"/>
</dbReference>
<gene>
    <name evidence="2" type="ORF">BWK73_36640</name>
</gene>
<dbReference type="Gene3D" id="3.40.1360.10">
    <property type="match status" value="1"/>
</dbReference>
<dbReference type="EMBL" id="MTEJ01000348">
    <property type="protein sequence ID" value="OQX04300.1"/>
    <property type="molecule type" value="Genomic_DNA"/>
</dbReference>
<sequence>MEKSLIKRLLQICQSAEARFPRSKGLSQFQQDYNIGSVIGASLHFSPQDKAEVRALLLTTEGVDADTTDPAQWDGLSRTDSLAWGSNEKLTHSAVRQQRVAVKHLPQQTLLLGEIPLILPEGSNLDVHWRAVAQQSQHNSVLVVENWEAFERIHQARLDFSIAGESPMVVFRGSPVYQQNHVMALLEALQRPVFAFVDFDPAGLVLAQGLPCFQDIILPPMTVLESHLQVCTNHERYQKQLPQTAQALESSQHATIGRAWAMLKRYGVALPQERFL</sequence>
<evidence type="ECO:0000313" key="3">
    <source>
        <dbReference type="Proteomes" id="UP000192491"/>
    </source>
</evidence>
<dbReference type="InterPro" id="IPR055705">
    <property type="entry name" value="DUF7281"/>
</dbReference>
<dbReference type="InterPro" id="IPR036078">
    <property type="entry name" value="Spo11/TopoVI_A_sf"/>
</dbReference>
<dbReference type="AlphaFoldDB" id="A0A1Y1QFE1"/>
<feature type="domain" description="DUF7281" evidence="1">
    <location>
        <begin position="100"/>
        <end position="276"/>
    </location>
</feature>
<reference evidence="2 3" key="1">
    <citation type="submission" date="2017-01" db="EMBL/GenBank/DDBJ databases">
        <title>Novel large sulfur bacteria in the metagenomes of groundwater-fed chemosynthetic microbial mats in the Lake Huron basin.</title>
        <authorList>
            <person name="Sharrar A.M."/>
            <person name="Flood B.E."/>
            <person name="Bailey J.V."/>
            <person name="Jones D.S."/>
            <person name="Biddanda B."/>
            <person name="Ruberg S.A."/>
            <person name="Marcus D.N."/>
            <person name="Dick G.J."/>
        </authorList>
    </citation>
    <scope>NUCLEOTIDE SEQUENCE [LARGE SCALE GENOMIC DNA]</scope>
    <source>
        <strain evidence="2">A8</strain>
    </source>
</reference>
<dbReference type="Proteomes" id="UP000192491">
    <property type="component" value="Unassembled WGS sequence"/>
</dbReference>
<protein>
    <recommendedName>
        <fullName evidence="1">DUF7281 domain-containing protein</fullName>
    </recommendedName>
</protein>
<dbReference type="GO" id="GO:0005694">
    <property type="term" value="C:chromosome"/>
    <property type="evidence" value="ECO:0007669"/>
    <property type="project" value="InterPro"/>
</dbReference>
<accession>A0A1Y1QFE1</accession>
<evidence type="ECO:0000313" key="2">
    <source>
        <dbReference type="EMBL" id="OQX04300.1"/>
    </source>
</evidence>
<dbReference type="GO" id="GO:0003677">
    <property type="term" value="F:DNA binding"/>
    <property type="evidence" value="ECO:0007669"/>
    <property type="project" value="InterPro"/>
</dbReference>
<proteinExistence type="predicted"/>
<comment type="caution">
    <text evidence="2">The sequence shown here is derived from an EMBL/GenBank/DDBJ whole genome shotgun (WGS) entry which is preliminary data.</text>
</comment>